<accession>A0A562SGZ9</accession>
<dbReference type="Proteomes" id="UP000316167">
    <property type="component" value="Unassembled WGS sequence"/>
</dbReference>
<keyword evidence="2" id="KW-1185">Reference proteome</keyword>
<dbReference type="EMBL" id="VLLE01000005">
    <property type="protein sequence ID" value="TWI80549.1"/>
    <property type="molecule type" value="Genomic_DNA"/>
</dbReference>
<protein>
    <submittedName>
        <fullName evidence="1">Uncharacterized protein</fullName>
    </submittedName>
</protein>
<name>A0A562SGZ9_9BACT</name>
<comment type="caution">
    <text evidence="1">The sequence shown here is derived from an EMBL/GenBank/DDBJ whole genome shotgun (WGS) entry which is preliminary data.</text>
</comment>
<dbReference type="RefSeq" id="WP_144887585.1">
    <property type="nucleotide sequence ID" value="NZ_VLLE01000005.1"/>
</dbReference>
<gene>
    <name evidence="1" type="ORF">IQ13_3227</name>
</gene>
<organism evidence="1 2">
    <name type="scientific">Lacibacter cauensis</name>
    <dbReference type="NCBI Taxonomy" id="510947"/>
    <lineage>
        <taxon>Bacteria</taxon>
        <taxon>Pseudomonadati</taxon>
        <taxon>Bacteroidota</taxon>
        <taxon>Chitinophagia</taxon>
        <taxon>Chitinophagales</taxon>
        <taxon>Chitinophagaceae</taxon>
        <taxon>Lacibacter</taxon>
    </lineage>
</organism>
<reference evidence="1 2" key="1">
    <citation type="journal article" date="2015" name="Stand. Genomic Sci.">
        <title>Genomic Encyclopedia of Bacterial and Archaeal Type Strains, Phase III: the genomes of soil and plant-associated and newly described type strains.</title>
        <authorList>
            <person name="Whitman W.B."/>
            <person name="Woyke T."/>
            <person name="Klenk H.P."/>
            <person name="Zhou Y."/>
            <person name="Lilburn T.G."/>
            <person name="Beck B.J."/>
            <person name="De Vos P."/>
            <person name="Vandamme P."/>
            <person name="Eisen J.A."/>
            <person name="Garrity G."/>
            <person name="Hugenholtz P."/>
            <person name="Kyrpides N.C."/>
        </authorList>
    </citation>
    <scope>NUCLEOTIDE SEQUENCE [LARGE SCALE GENOMIC DNA]</scope>
    <source>
        <strain evidence="1 2">CGMCC 1.7271</strain>
    </source>
</reference>
<proteinExistence type="predicted"/>
<evidence type="ECO:0000313" key="2">
    <source>
        <dbReference type="Proteomes" id="UP000316167"/>
    </source>
</evidence>
<dbReference type="AlphaFoldDB" id="A0A562SGZ9"/>
<evidence type="ECO:0000313" key="1">
    <source>
        <dbReference type="EMBL" id="TWI80549.1"/>
    </source>
</evidence>
<sequence>MNVLQLNTFELYTIAMIVDWTRIYNSYALSFKLGEYGFKDGCKIHLAKMQSEMSEFETALGYCNKTAKAIGFTELKAAVEQLMQEHGITKQHTTHA</sequence>